<dbReference type="NCBIfam" id="TIGR04290">
    <property type="entry name" value="meth_Rta_06860"/>
    <property type="match status" value="1"/>
</dbReference>
<evidence type="ECO:0000313" key="2">
    <source>
        <dbReference type="Proteomes" id="UP000269708"/>
    </source>
</evidence>
<dbReference type="Gene3D" id="3.40.50.150">
    <property type="entry name" value="Vaccinia Virus protein VP39"/>
    <property type="match status" value="1"/>
</dbReference>
<keyword evidence="1" id="KW-0489">Methyltransferase</keyword>
<dbReference type="SUPFAM" id="SSF53335">
    <property type="entry name" value="S-adenosyl-L-methionine-dependent methyltransferases"/>
    <property type="match status" value="1"/>
</dbReference>
<dbReference type="PANTHER" id="PTHR43464">
    <property type="entry name" value="METHYLTRANSFERASE"/>
    <property type="match status" value="1"/>
</dbReference>
<name>A0A3N4VDQ5_9GAMM</name>
<sequence>MAVASMREDAGLREQIRALAPWFHNLHLPGGVQTAPDHPLGDFPSFKWAQIAPHLPDDLSGWTALDIGCNAGFYSFELARRGAAVTAVDVDPHYLRQARWAAERLGLGERIAFRRMQIYDLVREPQRYDLVWFMGVLYHLRHPLLALDIVRRKTRRLMVLQALTAPGEESAETPPDLPIDARERLRDPAWPTMAFIERRLAGDPTNWWAPTHACLEAMLRSAGFEIRARIAHETYLCAPGEPAEGMAGAIEAELRAATGT</sequence>
<dbReference type="PANTHER" id="PTHR43464:SF95">
    <property type="entry name" value="TRNA U34 CARBOXYMETHYLTRANSFERASE"/>
    <property type="match status" value="1"/>
</dbReference>
<gene>
    <name evidence="1" type="ORF">EDC50_0307</name>
</gene>
<comment type="caution">
    <text evidence="1">The sequence shown here is derived from an EMBL/GenBank/DDBJ whole genome shotgun (WGS) entry which is preliminary data.</text>
</comment>
<evidence type="ECO:0000313" key="1">
    <source>
        <dbReference type="EMBL" id="RPE81136.1"/>
    </source>
</evidence>
<dbReference type="GO" id="GO:0008168">
    <property type="term" value="F:methyltransferase activity"/>
    <property type="evidence" value="ECO:0007669"/>
    <property type="project" value="UniProtKB-KW"/>
</dbReference>
<keyword evidence="2" id="KW-1185">Reference proteome</keyword>
<dbReference type="InterPro" id="IPR027555">
    <property type="entry name" value="Mo5U34_MeTrfas-like"/>
</dbReference>
<dbReference type="InterPro" id="IPR029063">
    <property type="entry name" value="SAM-dependent_MTases_sf"/>
</dbReference>
<dbReference type="InterPro" id="IPR027554">
    <property type="entry name" value="Meth_Rta_06860"/>
</dbReference>
<accession>A0A3N4VDQ5</accession>
<dbReference type="AlphaFoldDB" id="A0A3N4VDQ5"/>
<dbReference type="GO" id="GO:0032259">
    <property type="term" value="P:methylation"/>
    <property type="evidence" value="ECO:0007669"/>
    <property type="project" value="UniProtKB-KW"/>
</dbReference>
<dbReference type="CDD" id="cd02440">
    <property type="entry name" value="AdoMet_MTases"/>
    <property type="match status" value="1"/>
</dbReference>
<dbReference type="EMBL" id="RKQN01000001">
    <property type="protein sequence ID" value="RPE81136.1"/>
    <property type="molecule type" value="Genomic_DNA"/>
</dbReference>
<protein>
    <submittedName>
        <fullName evidence="1">tRNA (Mo5U34)-methyltransferase</fullName>
    </submittedName>
</protein>
<keyword evidence="1" id="KW-0808">Transferase</keyword>
<organism evidence="1 2">
    <name type="scientific">Vulcaniibacterium tengchongense</name>
    <dbReference type="NCBI Taxonomy" id="1273429"/>
    <lineage>
        <taxon>Bacteria</taxon>
        <taxon>Pseudomonadati</taxon>
        <taxon>Pseudomonadota</taxon>
        <taxon>Gammaproteobacteria</taxon>
        <taxon>Lysobacterales</taxon>
        <taxon>Lysobacteraceae</taxon>
        <taxon>Vulcaniibacterium</taxon>
    </lineage>
</organism>
<dbReference type="Proteomes" id="UP000269708">
    <property type="component" value="Unassembled WGS sequence"/>
</dbReference>
<dbReference type="Pfam" id="PF08003">
    <property type="entry name" value="Methyltransf_9"/>
    <property type="match status" value="1"/>
</dbReference>
<reference evidence="1 2" key="1">
    <citation type="submission" date="2018-11" db="EMBL/GenBank/DDBJ databases">
        <title>Genomic Encyclopedia of Type Strains, Phase IV (KMG-IV): sequencing the most valuable type-strain genomes for metagenomic binning, comparative biology and taxonomic classification.</title>
        <authorList>
            <person name="Goeker M."/>
        </authorList>
    </citation>
    <scope>NUCLEOTIDE SEQUENCE [LARGE SCALE GENOMIC DNA]</scope>
    <source>
        <strain evidence="1 2">DSM 25623</strain>
    </source>
</reference>
<proteinExistence type="predicted"/>